<comment type="catalytic activity">
    <reaction evidence="1 8">
        <text>ATP-independent breakage of single-stranded DNA, followed by passage and rejoining.</text>
        <dbReference type="EC" id="5.6.2.1"/>
    </reaction>
</comment>
<feature type="site" description="Interaction with DNA" evidence="8">
    <location>
        <position position="289"/>
    </location>
</feature>
<dbReference type="PRINTS" id="PR00417">
    <property type="entry name" value="PRTPISMRASEI"/>
</dbReference>
<dbReference type="SMART" id="SM00436">
    <property type="entry name" value="TOP1Bc"/>
    <property type="match status" value="1"/>
</dbReference>
<feature type="site" description="Interaction with DNA" evidence="8">
    <location>
        <position position="146"/>
    </location>
</feature>
<feature type="domain" description="Toprim" evidence="9">
    <location>
        <begin position="3"/>
        <end position="116"/>
    </location>
</feature>
<feature type="domain" description="Topo IA-type catalytic" evidence="10">
    <location>
        <begin position="132"/>
        <end position="573"/>
    </location>
</feature>
<dbReference type="PANTHER" id="PTHR42785">
    <property type="entry name" value="DNA TOPOISOMERASE, TYPE IA, CORE"/>
    <property type="match status" value="1"/>
</dbReference>
<comment type="subunit">
    <text evidence="8">Monomer.</text>
</comment>
<dbReference type="Gene3D" id="1.10.290.10">
    <property type="entry name" value="Topoisomerase I, domain 4"/>
    <property type="match status" value="1"/>
</dbReference>
<dbReference type="InterPro" id="IPR023406">
    <property type="entry name" value="Topo_IA_AS"/>
</dbReference>
<keyword evidence="5 8" id="KW-0799">Topoisomerase</keyword>
<protein>
    <recommendedName>
        <fullName evidence="8">DNA topoisomerase 1</fullName>
        <ecNumber evidence="8">5.6.2.1</ecNumber>
    </recommendedName>
    <alternativeName>
        <fullName evidence="8">DNA topoisomerase I</fullName>
    </alternativeName>
</protein>
<name>Q2PY64_9BACT</name>
<comment type="similarity">
    <text evidence="2 8">Belongs to the type IA topoisomerase family.</text>
</comment>
<dbReference type="InterPro" id="IPR013826">
    <property type="entry name" value="Topo_IA_cen_sub3"/>
</dbReference>
<feature type="site" description="Interaction with DNA" evidence="8">
    <location>
        <position position="143"/>
    </location>
</feature>
<evidence type="ECO:0000256" key="4">
    <source>
        <dbReference type="ARBA" id="ARBA00022842"/>
    </source>
</evidence>
<dbReference type="EC" id="5.6.2.1" evidence="8"/>
<evidence type="ECO:0000313" key="11">
    <source>
        <dbReference type="EMBL" id="ABC25363.1"/>
    </source>
</evidence>
<proteinExistence type="inferred from homology"/>
<comment type="caution">
    <text evidence="8">Lacks conserved residue(s) required for the propagation of feature annotation.</text>
</comment>
<dbReference type="InterPro" id="IPR028612">
    <property type="entry name" value="Topoisom_1_IA"/>
</dbReference>
<dbReference type="PROSITE" id="PS50880">
    <property type="entry name" value="TOPRIM"/>
    <property type="match status" value="1"/>
</dbReference>
<dbReference type="PROSITE" id="PS52039">
    <property type="entry name" value="TOPO_IA_2"/>
    <property type="match status" value="1"/>
</dbReference>
<dbReference type="InterPro" id="IPR003602">
    <property type="entry name" value="Topo_IA_DNA-bd_dom"/>
</dbReference>
<dbReference type="InterPro" id="IPR013825">
    <property type="entry name" value="Topo_IA_cen_sub2"/>
</dbReference>
<evidence type="ECO:0000256" key="5">
    <source>
        <dbReference type="ARBA" id="ARBA00023029"/>
    </source>
</evidence>
<feature type="region of interest" description="Interaction with DNA" evidence="8">
    <location>
        <begin position="166"/>
        <end position="171"/>
    </location>
</feature>
<dbReference type="InterPro" id="IPR003601">
    <property type="entry name" value="Topo_IA_2"/>
</dbReference>
<feature type="active site" description="O-(5'-phospho-DNA)-tyrosine intermediate" evidence="8">
    <location>
        <position position="287"/>
    </location>
</feature>
<dbReference type="InterPro" id="IPR034149">
    <property type="entry name" value="TOPRIM_TopoI"/>
</dbReference>
<dbReference type="GO" id="GO:0003917">
    <property type="term" value="F:DNA topoisomerase type I (single strand cut, ATP-independent) activity"/>
    <property type="evidence" value="ECO:0007669"/>
    <property type="project" value="UniProtKB-UniRule"/>
</dbReference>
<dbReference type="InterPro" id="IPR005733">
    <property type="entry name" value="TopoI_bac-type"/>
</dbReference>
<dbReference type="InterPro" id="IPR023405">
    <property type="entry name" value="Topo_IA_core_domain"/>
</dbReference>
<dbReference type="SMART" id="SM00493">
    <property type="entry name" value="TOPRIM"/>
    <property type="match status" value="1"/>
</dbReference>
<evidence type="ECO:0000256" key="8">
    <source>
        <dbReference type="HAMAP-Rule" id="MF_00952"/>
    </source>
</evidence>
<evidence type="ECO:0000256" key="7">
    <source>
        <dbReference type="ARBA" id="ARBA00023235"/>
    </source>
</evidence>
<dbReference type="InterPro" id="IPR013824">
    <property type="entry name" value="Topo_IA_cen_sub1"/>
</dbReference>
<comment type="function">
    <text evidence="8">Releases the supercoiling and torsional tension of DNA, which is introduced during the DNA replication and transcription, by transiently cleaving and rejoining one strand of the DNA duplex. Introduces a single-strand break via transesterification at a target site in duplex DNA. The scissile phosphodiester is attacked by the catalytic tyrosine of the enzyme, resulting in the formation of a DNA-(5'-phosphotyrosyl)-enzyme intermediate and the expulsion of a 3'-OH DNA strand. The free DNA strand then undergoes passage around the unbroken strand, thus removing DNA supercoils. Finally, in the religation step, the DNA 3'-OH attacks the covalent intermediate to expel the active-site tyrosine and restore the DNA phosphodiester backbone.</text>
</comment>
<organism evidence="11">
    <name type="scientific">uncultured marine bacterium Ant29B7</name>
    <dbReference type="NCBI Taxonomy" id="360426"/>
    <lineage>
        <taxon>Bacteria</taxon>
        <taxon>environmental samples</taxon>
    </lineage>
</organism>
<evidence type="ECO:0000256" key="6">
    <source>
        <dbReference type="ARBA" id="ARBA00023125"/>
    </source>
</evidence>
<dbReference type="PANTHER" id="PTHR42785:SF1">
    <property type="entry name" value="DNA TOPOISOMERASE"/>
    <property type="match status" value="1"/>
</dbReference>
<keyword evidence="7 8" id="KW-0413">Isomerase</keyword>
<evidence type="ECO:0000256" key="1">
    <source>
        <dbReference type="ARBA" id="ARBA00000213"/>
    </source>
</evidence>
<dbReference type="AlphaFoldDB" id="Q2PY64"/>
<feature type="site" description="Interaction with DNA" evidence="8">
    <location>
        <position position="158"/>
    </location>
</feature>
<feature type="site" description="Interaction with DNA" evidence="8">
    <location>
        <position position="33"/>
    </location>
</feature>
<dbReference type="Gene3D" id="2.70.20.10">
    <property type="entry name" value="Topoisomerase I, domain 3"/>
    <property type="match status" value="1"/>
</dbReference>
<dbReference type="HAMAP" id="MF_00952">
    <property type="entry name" value="Topoisom_1_prok"/>
    <property type="match status" value="1"/>
</dbReference>
<dbReference type="InterPro" id="IPR025589">
    <property type="entry name" value="Toprim_C_rpt"/>
</dbReference>
<dbReference type="CDD" id="cd00186">
    <property type="entry name" value="TOP1Ac"/>
    <property type="match status" value="1"/>
</dbReference>
<dbReference type="Gene3D" id="3.40.50.140">
    <property type="match status" value="1"/>
</dbReference>
<dbReference type="InterPro" id="IPR013497">
    <property type="entry name" value="Topo_IA_cen"/>
</dbReference>
<sequence>MPSNLVIVESPAKAKTIEKFLGPDFKVASSFGHIRDLTKGGSNSMGIDIENHFMPDYEISKDKKDIVRDLKKWVKSCDTVWLASDEDREGEAIAWHLAEALSLDPAKTKRIVFNEITKKAITRAIENPRHVDMDLVNAQQARRVLDRIVGFELSPILWRKVKSGLSAGRVQSVAVRLIVERERDIHAFVPVTDFKVEGQFSNAEGEAFKADWSGQAENSDAVQAQLDNLQASPFHVASLTKKTGTRKPAAPFTTSTLQQEASRKLGFSVNRTMSVAQKLYEVGLITYMRTDSVNLSEEALGLAAAAITESYGENYVHTRKFSTKSKGAQEAHEAIRPTDLSIKTGGNDEAEEKLYTLIRRRTLASQMADAKIDRTVAHLDNQGGVRFVARGEMVAFDGFMKVYLEGKDESEAEVGLLPALIEGGNVTLLGAKASQRFTRPKGRYTEASLVKALEEKGIGRPSTYAPTITTIQKRAYVQKGTLDGKVRDVTIGSFEGGSWSWEVIQEKFGANKGRLVPTDIGNVVTDFLISHFDTVMDYAFTANIEQEFDLVASGQVSWTEVINSFYKPFIETVGITKDVDPEKGERSLGEQPKTGKKVIARLARYGPVVQVGETTETEKAKFVSIPAELSIETITLDEALELLKMPRVLGSHEGVDIKANLGRFGPYVQMSKTFASIPEEQSPYTINLTEAMVLIEAKLEADRKANIATLDGDKGEIRVLNGRYGPYLKFEKKNVTIPKDVEPESLTYEAALALIEEAASKPKKGRKGKAKK</sequence>
<dbReference type="Gene3D" id="1.10.460.10">
    <property type="entry name" value="Topoisomerase I, domain 2"/>
    <property type="match status" value="1"/>
</dbReference>
<feature type="site" description="Interaction with DNA" evidence="8">
    <location>
        <position position="142"/>
    </location>
</feature>
<evidence type="ECO:0000256" key="3">
    <source>
        <dbReference type="ARBA" id="ARBA00022723"/>
    </source>
</evidence>
<reference evidence="11" key="1">
    <citation type="journal article" date="2006" name="Appl. Environ. Microbiol.">
        <title>Comparative genomics of DNA fragments from six Antarctic marine planktonic bacteria.</title>
        <authorList>
            <person name="Grzymski J.J."/>
            <person name="Carter B.J."/>
            <person name="DeLong E.F."/>
            <person name="Feldman R.A."/>
            <person name="Ghadiri A."/>
            <person name="Murray A.E."/>
        </authorList>
    </citation>
    <scope>NUCLEOTIDE SEQUENCE</scope>
</reference>
<feature type="site" description="Interaction with DNA" evidence="8">
    <location>
        <position position="474"/>
    </location>
</feature>
<dbReference type="SUPFAM" id="SSF56712">
    <property type="entry name" value="Prokaryotic type I DNA topoisomerase"/>
    <property type="match status" value="1"/>
</dbReference>
<gene>
    <name evidence="8" type="primary">topA</name>
</gene>
<evidence type="ECO:0000256" key="2">
    <source>
        <dbReference type="ARBA" id="ARBA00009446"/>
    </source>
</evidence>
<dbReference type="CDD" id="cd03363">
    <property type="entry name" value="TOPRIM_TopoIA_TopoI"/>
    <property type="match status" value="1"/>
</dbReference>
<keyword evidence="3" id="KW-0479">Metal-binding</keyword>
<dbReference type="GO" id="GO:0006265">
    <property type="term" value="P:DNA topological change"/>
    <property type="evidence" value="ECO:0007669"/>
    <property type="project" value="UniProtKB-UniRule"/>
</dbReference>
<dbReference type="InterPro" id="IPR000380">
    <property type="entry name" value="Topo_IA"/>
</dbReference>
<dbReference type="Pfam" id="PF01131">
    <property type="entry name" value="Topoisom_bac"/>
    <property type="match status" value="1"/>
</dbReference>
<evidence type="ECO:0000259" key="10">
    <source>
        <dbReference type="PROSITE" id="PS52039"/>
    </source>
</evidence>
<dbReference type="Pfam" id="PF13368">
    <property type="entry name" value="Toprim_C_rpt"/>
    <property type="match status" value="3"/>
</dbReference>
<keyword evidence="6 8" id="KW-0238">DNA-binding</keyword>
<dbReference type="InterPro" id="IPR006171">
    <property type="entry name" value="TOPRIM_dom"/>
</dbReference>
<dbReference type="GO" id="GO:0003677">
    <property type="term" value="F:DNA binding"/>
    <property type="evidence" value="ECO:0007669"/>
    <property type="project" value="UniProtKB-KW"/>
</dbReference>
<keyword evidence="4" id="KW-0460">Magnesium</keyword>
<dbReference type="NCBIfam" id="TIGR01051">
    <property type="entry name" value="topA_bact"/>
    <property type="match status" value="1"/>
</dbReference>
<dbReference type="SMART" id="SM00437">
    <property type="entry name" value="TOP1Ac"/>
    <property type="match status" value="1"/>
</dbReference>
<dbReference type="Pfam" id="PF01751">
    <property type="entry name" value="Toprim"/>
    <property type="match status" value="1"/>
</dbReference>
<dbReference type="GO" id="GO:0046872">
    <property type="term" value="F:metal ion binding"/>
    <property type="evidence" value="ECO:0007669"/>
    <property type="project" value="UniProtKB-KW"/>
</dbReference>
<dbReference type="EMBL" id="DQ295240">
    <property type="protein sequence ID" value="ABC25363.1"/>
    <property type="molecule type" value="Genomic_DNA"/>
</dbReference>
<accession>Q2PY64</accession>
<dbReference type="PROSITE" id="PS00396">
    <property type="entry name" value="TOPO_IA_1"/>
    <property type="match status" value="1"/>
</dbReference>
<evidence type="ECO:0000259" key="9">
    <source>
        <dbReference type="PROSITE" id="PS50880"/>
    </source>
</evidence>